<feature type="compositionally biased region" description="Polar residues" evidence="1">
    <location>
        <begin position="67"/>
        <end position="76"/>
    </location>
</feature>
<protein>
    <submittedName>
        <fullName evidence="2">Uncharacterized protein</fullName>
    </submittedName>
</protein>
<sequence length="103" mass="12011">MSCARHLMWVLHITWFPLNDQVHLIVANWLERGERREREREGGGGGFNEFGNSLQRYPSLAPRLNRPLNSESNEGPTRTAKRSRSGQSCGFTLFWVLDFNRRH</sequence>
<accession>A0A822Y7V2</accession>
<name>A0A822Y7V2_NELNU</name>
<evidence type="ECO:0000313" key="2">
    <source>
        <dbReference type="EMBL" id="DAD30114.1"/>
    </source>
</evidence>
<evidence type="ECO:0000313" key="3">
    <source>
        <dbReference type="Proteomes" id="UP000607653"/>
    </source>
</evidence>
<feature type="region of interest" description="Disordered" evidence="1">
    <location>
        <begin position="34"/>
        <end position="86"/>
    </location>
</feature>
<gene>
    <name evidence="2" type="ORF">HUJ06_031582</name>
</gene>
<dbReference type="Proteomes" id="UP000607653">
    <property type="component" value="Unassembled WGS sequence"/>
</dbReference>
<proteinExistence type="predicted"/>
<dbReference type="EMBL" id="DUZY01000002">
    <property type="protein sequence ID" value="DAD30114.1"/>
    <property type="molecule type" value="Genomic_DNA"/>
</dbReference>
<keyword evidence="3" id="KW-1185">Reference proteome</keyword>
<reference evidence="2 3" key="1">
    <citation type="journal article" date="2020" name="Mol. Biol. Evol.">
        <title>Distinct Expression and Methylation Patterns for Genes with Different Fates following a Single Whole-Genome Duplication in Flowering Plants.</title>
        <authorList>
            <person name="Shi T."/>
            <person name="Rahmani R.S."/>
            <person name="Gugger P.F."/>
            <person name="Wang M."/>
            <person name="Li H."/>
            <person name="Zhang Y."/>
            <person name="Li Z."/>
            <person name="Wang Q."/>
            <person name="Van de Peer Y."/>
            <person name="Marchal K."/>
            <person name="Chen J."/>
        </authorList>
    </citation>
    <scope>NUCLEOTIDE SEQUENCE [LARGE SCALE GENOMIC DNA]</scope>
    <source>
        <tissue evidence="2">Leaf</tissue>
    </source>
</reference>
<dbReference type="AlphaFoldDB" id="A0A822Y7V2"/>
<comment type="caution">
    <text evidence="2">The sequence shown here is derived from an EMBL/GenBank/DDBJ whole genome shotgun (WGS) entry which is preliminary data.</text>
</comment>
<organism evidence="2 3">
    <name type="scientific">Nelumbo nucifera</name>
    <name type="common">Sacred lotus</name>
    <dbReference type="NCBI Taxonomy" id="4432"/>
    <lineage>
        <taxon>Eukaryota</taxon>
        <taxon>Viridiplantae</taxon>
        <taxon>Streptophyta</taxon>
        <taxon>Embryophyta</taxon>
        <taxon>Tracheophyta</taxon>
        <taxon>Spermatophyta</taxon>
        <taxon>Magnoliopsida</taxon>
        <taxon>Proteales</taxon>
        <taxon>Nelumbonaceae</taxon>
        <taxon>Nelumbo</taxon>
    </lineage>
</organism>
<evidence type="ECO:0000256" key="1">
    <source>
        <dbReference type="SAM" id="MobiDB-lite"/>
    </source>
</evidence>